<feature type="binding site" evidence="5">
    <location>
        <position position="317"/>
    </location>
    <ligand>
        <name>FMN</name>
        <dbReference type="ChEBI" id="CHEBI:58210"/>
    </ligand>
</feature>
<comment type="cofactor">
    <cofactor evidence="1">
        <name>FMN</name>
        <dbReference type="ChEBI" id="CHEBI:58210"/>
    </cofactor>
</comment>
<gene>
    <name evidence="7" type="ORF">RxyAA322_03590</name>
</gene>
<dbReference type="InterPro" id="IPR008259">
    <property type="entry name" value="FMN_hydac_DH_AS"/>
</dbReference>
<dbReference type="InterPro" id="IPR012133">
    <property type="entry name" value="Alpha-hydoxy_acid_DH_FMN"/>
</dbReference>
<dbReference type="SUPFAM" id="SSF51395">
    <property type="entry name" value="FMN-linked oxidoreductases"/>
    <property type="match status" value="1"/>
</dbReference>
<dbReference type="InterPro" id="IPR000262">
    <property type="entry name" value="FMN-dep_DH"/>
</dbReference>
<dbReference type="InterPro" id="IPR013785">
    <property type="entry name" value="Aldolase_TIM"/>
</dbReference>
<organism evidence="7 8">
    <name type="scientific">Rubrobacter xylanophilus</name>
    <dbReference type="NCBI Taxonomy" id="49319"/>
    <lineage>
        <taxon>Bacteria</taxon>
        <taxon>Bacillati</taxon>
        <taxon>Actinomycetota</taxon>
        <taxon>Rubrobacteria</taxon>
        <taxon>Rubrobacterales</taxon>
        <taxon>Rubrobacteraceae</taxon>
        <taxon>Rubrobacter</taxon>
    </lineage>
</organism>
<evidence type="ECO:0000313" key="7">
    <source>
        <dbReference type="EMBL" id="BBL78505.1"/>
    </source>
</evidence>
<dbReference type="PANTHER" id="PTHR10578:SF143">
    <property type="entry name" value="FMN-DEPENDENT ALPHA-HYDROXY ACID DEHYDROGENASE PB1A11.03"/>
    <property type="match status" value="1"/>
</dbReference>
<accession>A0A510HGX1</accession>
<evidence type="ECO:0000256" key="2">
    <source>
        <dbReference type="ARBA" id="ARBA00023002"/>
    </source>
</evidence>
<dbReference type="GO" id="GO:0010181">
    <property type="term" value="F:FMN binding"/>
    <property type="evidence" value="ECO:0007669"/>
    <property type="project" value="InterPro"/>
</dbReference>
<dbReference type="PROSITE" id="PS51349">
    <property type="entry name" value="FMN_HYDROXY_ACID_DH_2"/>
    <property type="match status" value="1"/>
</dbReference>
<feature type="binding site" evidence="5">
    <location>
        <position position="48"/>
    </location>
    <ligand>
        <name>glyoxylate</name>
        <dbReference type="ChEBI" id="CHEBI:36655"/>
    </ligand>
</feature>
<feature type="binding site" evidence="5">
    <location>
        <position position="322"/>
    </location>
    <ligand>
        <name>glyoxylate</name>
        <dbReference type="ChEBI" id="CHEBI:36655"/>
    </ligand>
</feature>
<sequence>MRERGFGVRRQTEIYTSGLAGRRPAVPTDPDRLEGAARKKMSREAFAYVAGGAGSESTVRANRVAFERWRIVPRVLRGVAGREVSVELFGRRLPAPLLLAPVGVLEAAHREADVAVARAAARLGVPLVFSSQASRPMEECAAAMGDAPRWFQLYWSTSDELVESFVARAERCGCEAIVLTLDTTMLGWRPRDLDLASLPFLRGRGIAQYTSDPVFRRALDRPLPPSGGRPAVNLSTLRALVGLARRYPGGFLENLRSGEPLAAVRRFIATYSRTSLRWEDLAFLCERTRLPVLLKGILHPEDARLALEHGVDGVIVSNHGGRQVDGAIAALDALPGVVEAVDGRVPVLFDSGVRGGADIFKALALGATAVCLGRPYVYGLALAGEKGVAEVVENVLAEFDLTMGLAGCRSVAEISRDLLVPAPGTPVSSPGG</sequence>
<dbReference type="EMBL" id="AP019791">
    <property type="protein sequence ID" value="BBL78505.1"/>
    <property type="molecule type" value="Genomic_DNA"/>
</dbReference>
<evidence type="ECO:0000256" key="4">
    <source>
        <dbReference type="PIRSR" id="PIRSR000138-1"/>
    </source>
</evidence>
<evidence type="ECO:0000313" key="8">
    <source>
        <dbReference type="Proteomes" id="UP000318065"/>
    </source>
</evidence>
<feature type="binding site" evidence="5">
    <location>
        <position position="295"/>
    </location>
    <ligand>
        <name>FMN</name>
        <dbReference type="ChEBI" id="CHEBI:58210"/>
    </ligand>
</feature>
<dbReference type="Gene3D" id="3.20.20.70">
    <property type="entry name" value="Aldolase class I"/>
    <property type="match status" value="1"/>
</dbReference>
<feature type="binding site" evidence="5">
    <location>
        <position position="189"/>
    </location>
    <ligand>
        <name>glyoxylate</name>
        <dbReference type="ChEBI" id="CHEBI:36655"/>
    </ligand>
</feature>
<dbReference type="PROSITE" id="PS00557">
    <property type="entry name" value="FMN_HYDROXY_ACID_DH_1"/>
    <property type="match status" value="1"/>
</dbReference>
<dbReference type="AlphaFoldDB" id="A0A510HGX1"/>
<dbReference type="InterPro" id="IPR037396">
    <property type="entry name" value="FMN_HAD"/>
</dbReference>
<feature type="binding site" evidence="5">
    <location>
        <begin position="350"/>
        <end position="354"/>
    </location>
    <ligand>
        <name>FMN</name>
        <dbReference type="ChEBI" id="CHEBI:58210"/>
    </ligand>
</feature>
<evidence type="ECO:0000256" key="5">
    <source>
        <dbReference type="PIRSR" id="PIRSR000138-2"/>
    </source>
</evidence>
<protein>
    <submittedName>
        <fullName evidence="7">Lactate 2-monooxygenase</fullName>
    </submittedName>
</protein>
<feature type="binding site" evidence="5">
    <location>
        <position position="130"/>
    </location>
    <ligand>
        <name>FMN</name>
        <dbReference type="ChEBI" id="CHEBI:58210"/>
    </ligand>
</feature>
<dbReference type="PIRSF" id="PIRSF000138">
    <property type="entry name" value="Al-hdrx_acd_dh"/>
    <property type="match status" value="1"/>
</dbReference>
<dbReference type="OrthoDB" id="9770452at2"/>
<proteinExistence type="inferred from homology"/>
<feature type="binding site" evidence="5">
    <location>
        <begin position="373"/>
        <end position="374"/>
    </location>
    <ligand>
        <name>FMN</name>
        <dbReference type="ChEBI" id="CHEBI:58210"/>
    </ligand>
</feature>
<evidence type="ECO:0000256" key="3">
    <source>
        <dbReference type="ARBA" id="ARBA00024042"/>
    </source>
</evidence>
<keyword evidence="5" id="KW-0288">FMN</keyword>
<evidence type="ECO:0000259" key="6">
    <source>
        <dbReference type="PROSITE" id="PS51349"/>
    </source>
</evidence>
<feature type="active site" description="Proton acceptor" evidence="4">
    <location>
        <position position="319"/>
    </location>
</feature>
<feature type="domain" description="FMN hydroxy acid dehydrogenase" evidence="6">
    <location>
        <begin position="22"/>
        <end position="424"/>
    </location>
</feature>
<feature type="binding site" evidence="5">
    <location>
        <position position="180"/>
    </location>
    <ligand>
        <name>FMN</name>
        <dbReference type="ChEBI" id="CHEBI:58210"/>
    </ligand>
</feature>
<comment type="similarity">
    <text evidence="3">Belongs to the FMN-dependent alpha-hydroxy acid dehydrogenase family.</text>
</comment>
<reference evidence="7" key="1">
    <citation type="journal article" date="2019" name="Microbiol. Resour. Announc.">
        <title>Complete Genome Sequence of Rubrobacter xylanophilus Strain AA3-22, Isolated from Arima Onsen in Japan.</title>
        <authorList>
            <person name="Tomariguchi N."/>
            <person name="Miyazaki K."/>
        </authorList>
    </citation>
    <scope>NUCLEOTIDE SEQUENCE [LARGE SCALE GENOMIC DNA]</scope>
    <source>
        <strain evidence="7">AA3-22</strain>
    </source>
</reference>
<keyword evidence="7" id="KW-0503">Monooxygenase</keyword>
<dbReference type="RefSeq" id="WP_143526638.1">
    <property type="nucleotide sequence ID" value="NZ_AP019791.1"/>
</dbReference>
<evidence type="ECO:0000256" key="1">
    <source>
        <dbReference type="ARBA" id="ARBA00001917"/>
    </source>
</evidence>
<keyword evidence="5" id="KW-0285">Flavoprotein</keyword>
<keyword evidence="8" id="KW-1185">Reference proteome</keyword>
<feature type="binding site" evidence="5">
    <location>
        <begin position="101"/>
        <end position="103"/>
    </location>
    <ligand>
        <name>FMN</name>
        <dbReference type="ChEBI" id="CHEBI:58210"/>
    </ligand>
</feature>
<keyword evidence="2" id="KW-0560">Oxidoreductase</keyword>
<dbReference type="CDD" id="cd03332">
    <property type="entry name" value="LMO_FMN"/>
    <property type="match status" value="1"/>
</dbReference>
<feature type="binding site" evidence="5">
    <location>
        <position position="152"/>
    </location>
    <ligand>
        <name>FMN</name>
        <dbReference type="ChEBI" id="CHEBI:58210"/>
    </ligand>
</feature>
<feature type="binding site" evidence="5">
    <location>
        <position position="154"/>
    </location>
    <ligand>
        <name>glyoxylate</name>
        <dbReference type="ChEBI" id="CHEBI:36655"/>
    </ligand>
</feature>
<dbReference type="GO" id="GO:0004497">
    <property type="term" value="F:monooxygenase activity"/>
    <property type="evidence" value="ECO:0007669"/>
    <property type="project" value="UniProtKB-KW"/>
</dbReference>
<name>A0A510HGX1_9ACTN</name>
<dbReference type="Proteomes" id="UP000318065">
    <property type="component" value="Chromosome"/>
</dbReference>
<dbReference type="PANTHER" id="PTHR10578">
    <property type="entry name" value="S -2-HYDROXY-ACID OXIDASE-RELATED"/>
    <property type="match status" value="1"/>
</dbReference>
<dbReference type="InterPro" id="IPR037350">
    <property type="entry name" value="LMO_FMN"/>
</dbReference>
<feature type="binding site" evidence="5">
    <location>
        <position position="319"/>
    </location>
    <ligand>
        <name>glyoxylate</name>
        <dbReference type="ChEBI" id="CHEBI:36655"/>
    </ligand>
</feature>
<dbReference type="Pfam" id="PF01070">
    <property type="entry name" value="FMN_dh"/>
    <property type="match status" value="1"/>
</dbReference>